<comment type="caution">
    <text evidence="2">The sequence shown here is derived from an EMBL/GenBank/DDBJ whole genome shotgun (WGS) entry which is preliminary data.</text>
</comment>
<reference evidence="3" key="1">
    <citation type="journal article" date="2019" name="Int. J. Syst. Evol. Microbiol.">
        <title>The Global Catalogue of Microorganisms (GCM) 10K type strain sequencing project: providing services to taxonomists for standard genome sequencing and annotation.</title>
        <authorList>
            <consortium name="The Broad Institute Genomics Platform"/>
            <consortium name="The Broad Institute Genome Sequencing Center for Infectious Disease"/>
            <person name="Wu L."/>
            <person name="Ma J."/>
        </authorList>
    </citation>
    <scope>NUCLEOTIDE SEQUENCE [LARGE SCALE GENOMIC DNA]</scope>
    <source>
        <strain evidence="3">JCM 18123</strain>
    </source>
</reference>
<protein>
    <submittedName>
        <fullName evidence="2">Transcriptional regulator</fullName>
    </submittedName>
</protein>
<dbReference type="Proteomes" id="UP001499993">
    <property type="component" value="Unassembled WGS sequence"/>
</dbReference>
<dbReference type="EMBL" id="BAABIK010000034">
    <property type="protein sequence ID" value="GAA4954970.1"/>
    <property type="molecule type" value="Genomic_DNA"/>
</dbReference>
<dbReference type="RefSeq" id="WP_345558801.1">
    <property type="nucleotide sequence ID" value="NZ_BAABIK010000034.1"/>
</dbReference>
<name>A0ABP9GYB5_9ACTN</name>
<dbReference type="InterPro" id="IPR036390">
    <property type="entry name" value="WH_DNA-bd_sf"/>
</dbReference>
<sequence>MNPLPELNPVIHAQGRLRVMVTLQALPPGDQLAFARLREILEMTSGNLSVHVRKLEEAEYVRSVKTYERRSPITYFSLTAQGRHALEEYVQALQTMLSANGPASATTERPPGGAP</sequence>
<dbReference type="Gene3D" id="1.10.10.10">
    <property type="entry name" value="Winged helix-like DNA-binding domain superfamily/Winged helix DNA-binding domain"/>
    <property type="match status" value="1"/>
</dbReference>
<dbReference type="Pfam" id="PF13601">
    <property type="entry name" value="HTH_34"/>
    <property type="match status" value="1"/>
</dbReference>
<accession>A0ABP9GYB5</accession>
<keyword evidence="3" id="KW-1185">Reference proteome</keyword>
<gene>
    <name evidence="2" type="ORF">GCM10023224_45590</name>
</gene>
<proteinExistence type="predicted"/>
<dbReference type="SUPFAM" id="SSF46785">
    <property type="entry name" value="Winged helix' DNA-binding domain"/>
    <property type="match status" value="1"/>
</dbReference>
<feature type="domain" description="Winged helix DNA-binding" evidence="1">
    <location>
        <begin position="16"/>
        <end position="96"/>
    </location>
</feature>
<dbReference type="PANTHER" id="PTHR37318">
    <property type="entry name" value="BSL7504 PROTEIN"/>
    <property type="match status" value="1"/>
</dbReference>
<evidence type="ECO:0000313" key="3">
    <source>
        <dbReference type="Proteomes" id="UP001499993"/>
    </source>
</evidence>
<evidence type="ECO:0000313" key="2">
    <source>
        <dbReference type="EMBL" id="GAA4954970.1"/>
    </source>
</evidence>
<organism evidence="2 3">
    <name type="scientific">Streptomonospora halophila</name>
    <dbReference type="NCBI Taxonomy" id="427369"/>
    <lineage>
        <taxon>Bacteria</taxon>
        <taxon>Bacillati</taxon>
        <taxon>Actinomycetota</taxon>
        <taxon>Actinomycetes</taxon>
        <taxon>Streptosporangiales</taxon>
        <taxon>Nocardiopsidaceae</taxon>
        <taxon>Streptomonospora</taxon>
    </lineage>
</organism>
<dbReference type="InterPro" id="IPR027395">
    <property type="entry name" value="WH_DNA-bd_dom"/>
</dbReference>
<evidence type="ECO:0000259" key="1">
    <source>
        <dbReference type="Pfam" id="PF13601"/>
    </source>
</evidence>
<dbReference type="InterPro" id="IPR036388">
    <property type="entry name" value="WH-like_DNA-bd_sf"/>
</dbReference>
<dbReference type="PANTHER" id="PTHR37318:SF1">
    <property type="entry name" value="BSL7504 PROTEIN"/>
    <property type="match status" value="1"/>
</dbReference>